<dbReference type="Gene3D" id="3.40.630.40">
    <property type="entry name" value="Zn-dependent exopeptidases"/>
    <property type="match status" value="1"/>
</dbReference>
<keyword evidence="2" id="KW-1185">Reference proteome</keyword>
<sequence>MENFTVYNEKIDELPVIIDLPHSGTLIPEDIKSKMVPGLICPNVDWFLPELYDFLLQSGFTVLQNNLHRYIADPNRDLSMIDVNGDYRYEIVYSQTTFGKSIYQTKLTDEEIKQRINQFYRPYHAKLQELIDHKLEKFDKVYLFDLHSFAEYPHEDVKTEDVVLGNHFDTTSSADFREFLTKQLNQKGYTVSNNHPFSGGFITPHYGDNKRVESIQIGLAYHMYIENRYFGEEELSGVDVGTFTTSKNSLQSIFMEVLNYILSGK</sequence>
<dbReference type="EMBL" id="PUFN01000002">
    <property type="protein sequence ID" value="TDG74898.1"/>
    <property type="molecule type" value="Genomic_DNA"/>
</dbReference>
<dbReference type="RefSeq" id="WP_010018132.1">
    <property type="nucleotide sequence ID" value="NZ_PUFN01000002.1"/>
</dbReference>
<evidence type="ECO:0000313" key="2">
    <source>
        <dbReference type="Proteomes" id="UP000295257"/>
    </source>
</evidence>
<reference evidence="1 2" key="1">
    <citation type="journal article" date="2019" name="Appl. Microbiol. Biotechnol.">
        <title>Uncovering carbohydrate metabolism through a genotype-phenotype association study of 56 lactic acid bacteria genomes.</title>
        <authorList>
            <person name="Buron-Moles G."/>
            <person name="Chailyan A."/>
            <person name="Dolejs I."/>
            <person name="Forster J."/>
            <person name="Miks M.H."/>
        </authorList>
    </citation>
    <scope>NUCLEOTIDE SEQUENCE [LARGE SCALE GENOMIC DNA]</scope>
    <source>
        <strain evidence="1 2">ATCC 29644</strain>
    </source>
</reference>
<protein>
    <recommendedName>
        <fullName evidence="3">N-formylglutamate amidohydrolase</fullName>
    </recommendedName>
</protein>
<dbReference type="Pfam" id="PF05013">
    <property type="entry name" value="FGase"/>
    <property type="match status" value="1"/>
</dbReference>
<name>A0A4V3A3J9_9LACO</name>
<evidence type="ECO:0000313" key="1">
    <source>
        <dbReference type="EMBL" id="TDG74898.1"/>
    </source>
</evidence>
<organism evidence="1 2">
    <name type="scientific">Companilactobacillus farciminis</name>
    <dbReference type="NCBI Taxonomy" id="1612"/>
    <lineage>
        <taxon>Bacteria</taxon>
        <taxon>Bacillati</taxon>
        <taxon>Bacillota</taxon>
        <taxon>Bacilli</taxon>
        <taxon>Lactobacillales</taxon>
        <taxon>Lactobacillaceae</taxon>
        <taxon>Companilactobacillus</taxon>
    </lineage>
</organism>
<dbReference type="SUPFAM" id="SSF53187">
    <property type="entry name" value="Zn-dependent exopeptidases"/>
    <property type="match status" value="1"/>
</dbReference>
<dbReference type="Proteomes" id="UP000295257">
    <property type="component" value="Unassembled WGS sequence"/>
</dbReference>
<comment type="caution">
    <text evidence="1">The sequence shown here is derived from an EMBL/GenBank/DDBJ whole genome shotgun (WGS) entry which is preliminary data.</text>
</comment>
<dbReference type="STRING" id="1612.ABB44_03355"/>
<dbReference type="OrthoDB" id="8716700at2"/>
<proteinExistence type="predicted"/>
<dbReference type="InterPro" id="IPR007709">
    <property type="entry name" value="N-FG_amidohydro"/>
</dbReference>
<dbReference type="AlphaFoldDB" id="A0A4V3A3J9"/>
<accession>A0A4V3A3J9</accession>
<evidence type="ECO:0008006" key="3">
    <source>
        <dbReference type="Google" id="ProtNLM"/>
    </source>
</evidence>
<gene>
    <name evidence="1" type="ORF">C5L30_000133</name>
</gene>